<dbReference type="EMBL" id="LFBV01000008">
    <property type="protein sequence ID" value="OKH92106.1"/>
    <property type="molecule type" value="Genomic_DNA"/>
</dbReference>
<proteinExistence type="predicted"/>
<evidence type="ECO:0008006" key="5">
    <source>
        <dbReference type="Google" id="ProtNLM"/>
    </source>
</evidence>
<dbReference type="Proteomes" id="UP000186455">
    <property type="component" value="Unassembled WGS sequence"/>
</dbReference>
<feature type="region of interest" description="Disordered" evidence="1">
    <location>
        <begin position="133"/>
        <end position="247"/>
    </location>
</feature>
<feature type="compositionally biased region" description="Low complexity" evidence="1">
    <location>
        <begin position="186"/>
        <end position="199"/>
    </location>
</feature>
<evidence type="ECO:0000256" key="2">
    <source>
        <dbReference type="SAM" id="SignalP"/>
    </source>
</evidence>
<keyword evidence="4" id="KW-1185">Reference proteome</keyword>
<reference evidence="3 4" key="1">
    <citation type="submission" date="2015-06" db="EMBL/GenBank/DDBJ databases">
        <title>Cloning and characterization of the uncialamcin biosynthetic gene cluster.</title>
        <authorList>
            <person name="Yan X."/>
            <person name="Huang T."/>
            <person name="Ge H."/>
            <person name="Shen B."/>
        </authorList>
    </citation>
    <scope>NUCLEOTIDE SEQUENCE [LARGE SCALE GENOMIC DNA]</scope>
    <source>
        <strain evidence="3 4">DCA2648</strain>
    </source>
</reference>
<dbReference type="STRING" id="1048205.AB852_27765"/>
<protein>
    <recommendedName>
        <fullName evidence="5">Lipoprotein</fullName>
    </recommendedName>
</protein>
<dbReference type="PROSITE" id="PS51257">
    <property type="entry name" value="PROKAR_LIPOPROTEIN"/>
    <property type="match status" value="1"/>
</dbReference>
<organism evidence="3 4">
    <name type="scientific">Streptomyces uncialis</name>
    <dbReference type="NCBI Taxonomy" id="1048205"/>
    <lineage>
        <taxon>Bacteria</taxon>
        <taxon>Bacillati</taxon>
        <taxon>Actinomycetota</taxon>
        <taxon>Actinomycetes</taxon>
        <taxon>Kitasatosporales</taxon>
        <taxon>Streptomycetaceae</taxon>
        <taxon>Streptomyces</taxon>
    </lineage>
</organism>
<keyword evidence="2" id="KW-0732">Signal</keyword>
<accession>A0A1Q4V2R0</accession>
<evidence type="ECO:0000313" key="4">
    <source>
        <dbReference type="Proteomes" id="UP000186455"/>
    </source>
</evidence>
<sequence>MQRKAYVPGVAVLLTALLAGCTAGDDSGGSTGDAKQGDAGAAVPAAEPGRYRTLPEPCGALSRSTLDSLLPGIKENPDEEQRNKAYEGTATATYDTDRRVGCRWKAESAAATHHLLVDLDRIVSYDSDVSDDQRAEEVYADKEKAAELPPSGTPSAGASDAPDPSSSTGPATASGKSPAGETSPKPDGSPGSSAPTGSGEPDDAGDASASGSTDGPGDTDSTGSTGSTSSADNSGEPDDAATEDDLTALLPRVLDDLGDAAFVDDALGSPGSTQRRTVTVVFRTSNVVVTIEYEAQPTVPGEPPSSREMQDRARNLAARLAERLSN</sequence>
<comment type="caution">
    <text evidence="3">The sequence shown here is derived from an EMBL/GenBank/DDBJ whole genome shotgun (WGS) entry which is preliminary data.</text>
</comment>
<feature type="compositionally biased region" description="Basic and acidic residues" evidence="1">
    <location>
        <begin position="75"/>
        <end position="85"/>
    </location>
</feature>
<feature type="region of interest" description="Disordered" evidence="1">
    <location>
        <begin position="69"/>
        <end position="90"/>
    </location>
</feature>
<feature type="compositionally biased region" description="Acidic residues" evidence="1">
    <location>
        <begin position="235"/>
        <end position="246"/>
    </location>
</feature>
<evidence type="ECO:0000313" key="3">
    <source>
        <dbReference type="EMBL" id="OKH92106.1"/>
    </source>
</evidence>
<feature type="region of interest" description="Disordered" evidence="1">
    <location>
        <begin position="25"/>
        <end position="44"/>
    </location>
</feature>
<feature type="compositionally biased region" description="Low complexity" evidence="1">
    <location>
        <begin position="153"/>
        <end position="175"/>
    </location>
</feature>
<feature type="compositionally biased region" description="Basic and acidic residues" evidence="1">
    <location>
        <begin position="133"/>
        <end position="146"/>
    </location>
</feature>
<evidence type="ECO:0000256" key="1">
    <source>
        <dbReference type="SAM" id="MobiDB-lite"/>
    </source>
</evidence>
<feature type="signal peptide" evidence="2">
    <location>
        <begin position="1"/>
        <end position="23"/>
    </location>
</feature>
<name>A0A1Q4V2R0_9ACTN</name>
<dbReference type="AlphaFoldDB" id="A0A1Q4V2R0"/>
<gene>
    <name evidence="3" type="ORF">AB852_27765</name>
</gene>
<feature type="compositionally biased region" description="Low complexity" evidence="1">
    <location>
        <begin position="206"/>
        <end position="234"/>
    </location>
</feature>
<feature type="chain" id="PRO_5038879823" description="Lipoprotein" evidence="2">
    <location>
        <begin position="24"/>
        <end position="326"/>
    </location>
</feature>